<reference evidence="2" key="1">
    <citation type="submission" date="2022-01" db="EMBL/GenBank/DDBJ databases">
        <title>Genome Sequence Resource for Two Populations of Ditylenchus destructor, the Migratory Endoparasitic Phytonematode.</title>
        <authorList>
            <person name="Zhang H."/>
            <person name="Lin R."/>
            <person name="Xie B."/>
        </authorList>
    </citation>
    <scope>NUCLEOTIDE SEQUENCE</scope>
    <source>
        <strain evidence="2">BazhouSP</strain>
    </source>
</reference>
<dbReference type="InterPro" id="IPR011042">
    <property type="entry name" value="6-blade_b-propeller_TolB-like"/>
</dbReference>
<keyword evidence="3" id="KW-1185">Reference proteome</keyword>
<gene>
    <name evidence="2" type="ORF">DdX_13007</name>
</gene>
<evidence type="ECO:0000313" key="3">
    <source>
        <dbReference type="Proteomes" id="UP001201812"/>
    </source>
</evidence>
<sequence>MFGAKYIFAFLVGFALAATEDAANLPVESGSAVVASSMSCGAENRTVVTVFLEQVNAKYGAKLPVEKSTTEVECLPYEIPPENSTVPDLFLNHNVDFFFLIFVSDLLGGAEDSLVSSKYLKNVNLLSGYGRASHPRFSDDGKYVVFSHYVFSQYRKQCPSILRASSNVTGRRSWDEPSDQLTRLSPGFGLAYNPSFAGPNNNHVIFESNIHKGPLKDNFYQDSWWDKVYDGSVYFPCDDIFLCRRTVRNDNETVAGLCEDPYYEIPSSMALYAANEYGNLIAQLTGPNIEPKELKYSGDAAVSPDKETVIYSGRCDAGMCLYAFYYQPDDLKKDDAKRPQAFPLNVTSLNEPNAAYGGVSFSSDGDTIVFHGYTPQPNNDTALQIFRARLDHGLFPTKSTELYIGHVHDHSFTKINTSPPNVVQKLYPKIVPKTDNKKILYTAKLEITNEDGNSFTGEGYQLRMYDIESGTDIAITSIGMDTGQVFDASFNSDGSKLVFTASWPDMLLDYNAYVGIADFDLSGGNTAPVLAQIPEKPSQQENSQEILEKKAMELDDVVPYDGVVHFQNEKYFKNVRQLTFGGVNRKGYFNLDETKIAIEAFGEPYGSTCNQIYEISLNSDRPMRRLSSGFGWTTIGPYDDSYSDNNDWEQDKKRDKQTYASDLFNVVPDAIAVRPILCRPKLCDPLNLKTINNQDLSDSCLLPTQELLKDSKIFATNKEGLITSVFNQYWPYAGEPYFGSRRQYFTAISNGTSEAQGPNIFYKLSWSNGYTQITKGVGYKGGAAYNGDYKNPSLAFHANFPKDLGDQNRFQKLYKNMLIDPSKTEIYVADLRNEAAVISYNVIPNITQLTNFGCASWGPVFLKDSFQILFSTDKNYCGKQKPRGSKDPEGNEWWDGSADLFVVASDGTGLEQITFSGSKIFDGDATLNFNGTRIIWASTRNATKPGELNLFTADWLYPARINSVTATSTEPWFIEASTVTQAASFARVSAILNMIFLFVVIKTVIGCI</sequence>
<dbReference type="InterPro" id="IPR011659">
    <property type="entry name" value="WD40"/>
</dbReference>
<accession>A0AAD4MZS0</accession>
<evidence type="ECO:0000313" key="2">
    <source>
        <dbReference type="EMBL" id="KAI1706546.1"/>
    </source>
</evidence>
<feature type="chain" id="PRO_5042054768" evidence="1">
    <location>
        <begin position="18"/>
        <end position="1008"/>
    </location>
</feature>
<dbReference type="EMBL" id="JAKKPZ010000047">
    <property type="protein sequence ID" value="KAI1706546.1"/>
    <property type="molecule type" value="Genomic_DNA"/>
</dbReference>
<dbReference type="Pfam" id="PF07676">
    <property type="entry name" value="PD40"/>
    <property type="match status" value="1"/>
</dbReference>
<dbReference type="SUPFAM" id="SSF82171">
    <property type="entry name" value="DPP6 N-terminal domain-like"/>
    <property type="match status" value="1"/>
</dbReference>
<organism evidence="2 3">
    <name type="scientific">Ditylenchus destructor</name>
    <dbReference type="NCBI Taxonomy" id="166010"/>
    <lineage>
        <taxon>Eukaryota</taxon>
        <taxon>Metazoa</taxon>
        <taxon>Ecdysozoa</taxon>
        <taxon>Nematoda</taxon>
        <taxon>Chromadorea</taxon>
        <taxon>Rhabditida</taxon>
        <taxon>Tylenchina</taxon>
        <taxon>Tylenchomorpha</taxon>
        <taxon>Sphaerularioidea</taxon>
        <taxon>Anguinidae</taxon>
        <taxon>Anguininae</taxon>
        <taxon>Ditylenchus</taxon>
    </lineage>
</organism>
<proteinExistence type="predicted"/>
<feature type="signal peptide" evidence="1">
    <location>
        <begin position="1"/>
        <end position="17"/>
    </location>
</feature>
<dbReference type="Gene3D" id="2.120.10.30">
    <property type="entry name" value="TolB, C-terminal domain"/>
    <property type="match status" value="2"/>
</dbReference>
<dbReference type="Proteomes" id="UP001201812">
    <property type="component" value="Unassembled WGS sequence"/>
</dbReference>
<keyword evidence="1" id="KW-0732">Signal</keyword>
<name>A0AAD4MZS0_9BILA</name>
<comment type="caution">
    <text evidence="2">The sequence shown here is derived from an EMBL/GenBank/DDBJ whole genome shotgun (WGS) entry which is preliminary data.</text>
</comment>
<protein>
    <submittedName>
        <fullName evidence="2">Uncharacterized protein</fullName>
    </submittedName>
</protein>
<evidence type="ECO:0000256" key="1">
    <source>
        <dbReference type="SAM" id="SignalP"/>
    </source>
</evidence>
<dbReference type="AlphaFoldDB" id="A0AAD4MZS0"/>